<evidence type="ECO:0000313" key="2">
    <source>
        <dbReference type="EnsemblPlants" id="KEH33475"/>
    </source>
</evidence>
<accession>A0A072V5M3</accession>
<reference evidence="1 3" key="2">
    <citation type="journal article" date="2014" name="BMC Genomics">
        <title>An improved genome release (version Mt4.0) for the model legume Medicago truncatula.</title>
        <authorList>
            <person name="Tang H."/>
            <person name="Krishnakumar V."/>
            <person name="Bidwell S."/>
            <person name="Rosen B."/>
            <person name="Chan A."/>
            <person name="Zhou S."/>
            <person name="Gentzbittel L."/>
            <person name="Childs K.L."/>
            <person name="Yandell M."/>
            <person name="Gundlach H."/>
            <person name="Mayer K.F."/>
            <person name="Schwartz D.C."/>
            <person name="Town C.D."/>
        </authorList>
    </citation>
    <scope>GENOME REANNOTATION</scope>
    <source>
        <strain evidence="1">A17</strain>
        <strain evidence="2 3">cv. Jemalong A17</strain>
    </source>
</reference>
<reference evidence="1 3" key="1">
    <citation type="journal article" date="2011" name="Nature">
        <title>The Medicago genome provides insight into the evolution of rhizobial symbioses.</title>
        <authorList>
            <person name="Young N.D."/>
            <person name="Debelle F."/>
            <person name="Oldroyd G.E."/>
            <person name="Geurts R."/>
            <person name="Cannon S.B."/>
            <person name="Udvardi M.K."/>
            <person name="Benedito V.A."/>
            <person name="Mayer K.F."/>
            <person name="Gouzy J."/>
            <person name="Schoof H."/>
            <person name="Van de Peer Y."/>
            <person name="Proost S."/>
            <person name="Cook D.R."/>
            <person name="Meyers B.C."/>
            <person name="Spannagl M."/>
            <person name="Cheung F."/>
            <person name="De Mita S."/>
            <person name="Krishnakumar V."/>
            <person name="Gundlach H."/>
            <person name="Zhou S."/>
            <person name="Mudge J."/>
            <person name="Bharti A.K."/>
            <person name="Murray J.D."/>
            <person name="Naoumkina M.A."/>
            <person name="Rosen B."/>
            <person name="Silverstein K.A."/>
            <person name="Tang H."/>
            <person name="Rombauts S."/>
            <person name="Zhao P.X."/>
            <person name="Zhou P."/>
            <person name="Barbe V."/>
            <person name="Bardou P."/>
            <person name="Bechner M."/>
            <person name="Bellec A."/>
            <person name="Berger A."/>
            <person name="Berges H."/>
            <person name="Bidwell S."/>
            <person name="Bisseling T."/>
            <person name="Choisne N."/>
            <person name="Couloux A."/>
            <person name="Denny R."/>
            <person name="Deshpande S."/>
            <person name="Dai X."/>
            <person name="Doyle J.J."/>
            <person name="Dudez A.M."/>
            <person name="Farmer A.D."/>
            <person name="Fouteau S."/>
            <person name="Franken C."/>
            <person name="Gibelin C."/>
            <person name="Gish J."/>
            <person name="Goldstein S."/>
            <person name="Gonzalez A.J."/>
            <person name="Green P.J."/>
            <person name="Hallab A."/>
            <person name="Hartog M."/>
            <person name="Hua A."/>
            <person name="Humphray S.J."/>
            <person name="Jeong D.H."/>
            <person name="Jing Y."/>
            <person name="Jocker A."/>
            <person name="Kenton S.M."/>
            <person name="Kim D.J."/>
            <person name="Klee K."/>
            <person name="Lai H."/>
            <person name="Lang C."/>
            <person name="Lin S."/>
            <person name="Macmil S.L."/>
            <person name="Magdelenat G."/>
            <person name="Matthews L."/>
            <person name="McCorrison J."/>
            <person name="Monaghan E.L."/>
            <person name="Mun J.H."/>
            <person name="Najar F.Z."/>
            <person name="Nicholson C."/>
            <person name="Noirot C."/>
            <person name="O'Bleness M."/>
            <person name="Paule C.R."/>
            <person name="Poulain J."/>
            <person name="Prion F."/>
            <person name="Qin B."/>
            <person name="Qu C."/>
            <person name="Retzel E.F."/>
            <person name="Riddle C."/>
            <person name="Sallet E."/>
            <person name="Samain S."/>
            <person name="Samson N."/>
            <person name="Sanders I."/>
            <person name="Saurat O."/>
            <person name="Scarpelli C."/>
            <person name="Schiex T."/>
            <person name="Segurens B."/>
            <person name="Severin A.J."/>
            <person name="Sherrier D.J."/>
            <person name="Shi R."/>
            <person name="Sims S."/>
            <person name="Singer S.R."/>
            <person name="Sinharoy S."/>
            <person name="Sterck L."/>
            <person name="Viollet A."/>
            <person name="Wang B.B."/>
            <person name="Wang K."/>
            <person name="Wang M."/>
            <person name="Wang X."/>
            <person name="Warfsmann J."/>
            <person name="Weissenbach J."/>
            <person name="White D.D."/>
            <person name="White J.D."/>
            <person name="Wiley G.B."/>
            <person name="Wincker P."/>
            <person name="Xing Y."/>
            <person name="Yang L."/>
            <person name="Yao Z."/>
            <person name="Ying F."/>
            <person name="Zhai J."/>
            <person name="Zhou L."/>
            <person name="Zuber A."/>
            <person name="Denarie J."/>
            <person name="Dixon R.A."/>
            <person name="May G.D."/>
            <person name="Schwartz D.C."/>
            <person name="Rogers J."/>
            <person name="Quetier F."/>
            <person name="Town C.D."/>
            <person name="Roe B.A."/>
        </authorList>
    </citation>
    <scope>NUCLEOTIDE SEQUENCE [LARGE SCALE GENOMIC DNA]</scope>
    <source>
        <strain evidence="1">A17</strain>
        <strain evidence="2 3">cv. Jemalong A17</strain>
    </source>
</reference>
<dbReference type="AlphaFoldDB" id="A0A072V5M3"/>
<dbReference type="EMBL" id="CM001219">
    <property type="protein sequence ID" value="KEH33475.1"/>
    <property type="molecule type" value="Genomic_DNA"/>
</dbReference>
<dbReference type="HOGENOM" id="CLU_1236651_0_0_1"/>
<dbReference type="PANTHER" id="PTHR33067:SF31">
    <property type="entry name" value="RNA-DIRECTED DNA POLYMERASE"/>
    <property type="match status" value="1"/>
</dbReference>
<evidence type="ECO:0000313" key="3">
    <source>
        <dbReference type="Proteomes" id="UP000002051"/>
    </source>
</evidence>
<proteinExistence type="predicted"/>
<dbReference type="PANTHER" id="PTHR33067">
    <property type="entry name" value="RNA-DIRECTED DNA POLYMERASE-RELATED"/>
    <property type="match status" value="1"/>
</dbReference>
<reference evidence="2" key="3">
    <citation type="submission" date="2015-04" db="UniProtKB">
        <authorList>
            <consortium name="EnsemblPlants"/>
        </authorList>
    </citation>
    <scope>IDENTIFICATION</scope>
    <source>
        <strain evidence="2">cv. Jemalong A17</strain>
    </source>
</reference>
<evidence type="ECO:0000313" key="1">
    <source>
        <dbReference type="EMBL" id="KEH33475.1"/>
    </source>
</evidence>
<dbReference type="EnsemblPlants" id="KEH33475">
    <property type="protein sequence ID" value="KEH33475"/>
    <property type="gene ID" value="MTR_3g040130"/>
</dbReference>
<protein>
    <submittedName>
        <fullName evidence="1 2">Uncharacterized protein</fullName>
    </submittedName>
</protein>
<dbReference type="Proteomes" id="UP000002051">
    <property type="component" value="Chromosome 3"/>
</dbReference>
<keyword evidence="3" id="KW-1185">Reference proteome</keyword>
<dbReference type="Gene3D" id="2.40.70.10">
    <property type="entry name" value="Acid Proteases"/>
    <property type="match status" value="1"/>
</dbReference>
<gene>
    <name evidence="1" type="ordered locus">MTR_3g040130</name>
</gene>
<dbReference type="CDD" id="cd00303">
    <property type="entry name" value="retropepsin_like"/>
    <property type="match status" value="1"/>
</dbReference>
<sequence>MGIGELKPTETKLKLADRSTIQPVGYVEEIPVKIEGIYILTDFMVVDIEEDHDCPMILGRPFLTIVGVIVDVKNGMIVFQVTDEMVGFELENVMKGIRPSMARPVLPLARPCQPLPCPNTQKHQKLSTARAPSWHGRARPQVGIYTYFPSSSLILQHKHLSSFKLLSKTSISNNLQTFISPSKLHQITKFLHPINPKHHYNHNPQIKNNFHPPKPKITQIRNPI</sequence>
<dbReference type="InterPro" id="IPR021109">
    <property type="entry name" value="Peptidase_aspartic_dom_sf"/>
</dbReference>
<organism evidence="1 3">
    <name type="scientific">Medicago truncatula</name>
    <name type="common">Barrel medic</name>
    <name type="synonym">Medicago tribuloides</name>
    <dbReference type="NCBI Taxonomy" id="3880"/>
    <lineage>
        <taxon>Eukaryota</taxon>
        <taxon>Viridiplantae</taxon>
        <taxon>Streptophyta</taxon>
        <taxon>Embryophyta</taxon>
        <taxon>Tracheophyta</taxon>
        <taxon>Spermatophyta</taxon>
        <taxon>Magnoliopsida</taxon>
        <taxon>eudicotyledons</taxon>
        <taxon>Gunneridae</taxon>
        <taxon>Pentapetalae</taxon>
        <taxon>rosids</taxon>
        <taxon>fabids</taxon>
        <taxon>Fabales</taxon>
        <taxon>Fabaceae</taxon>
        <taxon>Papilionoideae</taxon>
        <taxon>50 kb inversion clade</taxon>
        <taxon>NPAAA clade</taxon>
        <taxon>Hologalegina</taxon>
        <taxon>IRL clade</taxon>
        <taxon>Trifolieae</taxon>
        <taxon>Medicago</taxon>
    </lineage>
</organism>
<name>A0A072V5M3_MEDTR</name>